<keyword evidence="1" id="KW-0694">RNA-binding</keyword>
<proteinExistence type="predicted"/>
<dbReference type="PROSITE" id="PS50304">
    <property type="entry name" value="TUDOR"/>
    <property type="match status" value="1"/>
</dbReference>
<dbReference type="InterPro" id="IPR004087">
    <property type="entry name" value="KH_dom"/>
</dbReference>
<feature type="region of interest" description="Disordered" evidence="2">
    <location>
        <begin position="265"/>
        <end position="293"/>
    </location>
</feature>
<protein>
    <recommendedName>
        <fullName evidence="4">Tudor domain-containing protein</fullName>
    </recommendedName>
</protein>
<dbReference type="SUPFAM" id="SSF63748">
    <property type="entry name" value="Tudor/PWWP/MBT"/>
    <property type="match status" value="1"/>
</dbReference>
<evidence type="ECO:0000259" key="4">
    <source>
        <dbReference type="PROSITE" id="PS50304"/>
    </source>
</evidence>
<evidence type="ECO:0000313" key="6">
    <source>
        <dbReference type="Proteomes" id="UP001153714"/>
    </source>
</evidence>
<name>A0A9N9QUU3_9NEOP</name>
<keyword evidence="3" id="KW-0812">Transmembrane</keyword>
<reference evidence="5" key="1">
    <citation type="submission" date="2021-12" db="EMBL/GenBank/DDBJ databases">
        <authorList>
            <person name="King R."/>
        </authorList>
    </citation>
    <scope>NUCLEOTIDE SEQUENCE</scope>
</reference>
<dbReference type="Gene3D" id="3.30.1370.10">
    <property type="entry name" value="K Homology domain, type 1"/>
    <property type="match status" value="1"/>
</dbReference>
<keyword evidence="3" id="KW-1133">Transmembrane helix</keyword>
<dbReference type="InterPro" id="IPR036612">
    <property type="entry name" value="KH_dom_type_1_sf"/>
</dbReference>
<dbReference type="InterPro" id="IPR035437">
    <property type="entry name" value="SNase_OB-fold_sf"/>
</dbReference>
<evidence type="ECO:0000256" key="3">
    <source>
        <dbReference type="SAM" id="Phobius"/>
    </source>
</evidence>
<dbReference type="Pfam" id="PF00013">
    <property type="entry name" value="KH_1"/>
    <property type="match status" value="1"/>
</dbReference>
<dbReference type="SUPFAM" id="SSF54791">
    <property type="entry name" value="Eukaryotic type KH-domain (KH-domain type I)"/>
    <property type="match status" value="1"/>
</dbReference>
<feature type="domain" description="Tudor" evidence="4">
    <location>
        <begin position="458"/>
        <end position="516"/>
    </location>
</feature>
<dbReference type="GO" id="GO:0010468">
    <property type="term" value="P:regulation of gene expression"/>
    <property type="evidence" value="ECO:0007669"/>
    <property type="project" value="UniProtKB-ARBA"/>
</dbReference>
<dbReference type="InterPro" id="IPR002999">
    <property type="entry name" value="Tudor"/>
</dbReference>
<dbReference type="PANTHER" id="PTHR22948:SF65">
    <property type="entry name" value="A-KINASE ANCHORING PROTEIN 1"/>
    <property type="match status" value="1"/>
</dbReference>
<dbReference type="InterPro" id="IPR047368">
    <property type="entry name" value="KH-I_AKAP1"/>
</dbReference>
<dbReference type="InterPro" id="IPR050621">
    <property type="entry name" value="Tudor_domain_containing"/>
</dbReference>
<dbReference type="InterPro" id="IPR047367">
    <property type="entry name" value="Tudor_AKAP1"/>
</dbReference>
<dbReference type="PANTHER" id="PTHR22948">
    <property type="entry name" value="TUDOR DOMAIN CONTAINING PROTEIN"/>
    <property type="match status" value="1"/>
</dbReference>
<dbReference type="EMBL" id="OU893342">
    <property type="protein sequence ID" value="CAG9783773.1"/>
    <property type="molecule type" value="Genomic_DNA"/>
</dbReference>
<evidence type="ECO:0000256" key="2">
    <source>
        <dbReference type="SAM" id="MobiDB-lite"/>
    </source>
</evidence>
<sequence>MAPCRQLLMWSVPSIAVLLGIFWFRKKREYAKSDPGGREKIKSLKEELAEALCAEIEASKGSPLGKAERSIIKSAPIDIIPNGSSSQRSSPLHLTDEEVDLEIEKIIRKKSLEKEKKMSYGCSAQSFVSANANNVELSFVVKENSAYQVSPSETESTFTKNDVDLCSIQTNADTNNGSSNSLENVLDSEMSQKNSTKFDLAASEVNTIETSTAEDTEEMTINNNVDEPCDSNDENRFSTAQTRHISERDSANHSPVDPMLASPSMCHFSDNHSEGSSDSGKGCSEAASPPPTNMNMVPSDTGLRIHQFIIPQTLVGLLIGKHGCFVTQIKAKTGASVYVRRHPDSVKLKICAVEGTQSEIEAALDLIKEKFPEKRFPNFSLQEISAELYQRLAPLVPEFLQLQLVESVNNDTIMTCLVSAGHFFLQQPLHPTFPSLHALHRLMAATYQNPDVPALPRPVKEGSICAAPTENNWYRAQVISTSEENDTSVVKLVDFGGYLTVDNDQLKQIRSDFMTLPFQATEALLAFVKPANNEPEWSGEALRIMAGLTAGQLLHAQVAGYDEAGLPLVHLYLTLSPQQVIFLNRELVERGLAEWDVPADS</sequence>
<dbReference type="AlphaFoldDB" id="A0A9N9QUU3"/>
<dbReference type="GO" id="GO:0005739">
    <property type="term" value="C:mitochondrion"/>
    <property type="evidence" value="ECO:0007669"/>
    <property type="project" value="UniProtKB-ARBA"/>
</dbReference>
<dbReference type="InterPro" id="IPR004088">
    <property type="entry name" value="KH_dom_type_1"/>
</dbReference>
<evidence type="ECO:0000256" key="1">
    <source>
        <dbReference type="PROSITE-ProRule" id="PRU00117"/>
    </source>
</evidence>
<reference evidence="5" key="2">
    <citation type="submission" date="2022-10" db="EMBL/GenBank/DDBJ databases">
        <authorList>
            <consortium name="ENA_rothamsted_submissions"/>
            <consortium name="culmorum"/>
            <person name="King R."/>
        </authorList>
    </citation>
    <scope>NUCLEOTIDE SEQUENCE</scope>
</reference>
<evidence type="ECO:0000313" key="5">
    <source>
        <dbReference type="EMBL" id="CAG9783773.1"/>
    </source>
</evidence>
<accession>A0A9N9QUU3</accession>
<dbReference type="GO" id="GO:0003723">
    <property type="term" value="F:RNA binding"/>
    <property type="evidence" value="ECO:0007669"/>
    <property type="project" value="UniProtKB-UniRule"/>
</dbReference>
<gene>
    <name evidence="5" type="ORF">DIATSA_LOCUS1919</name>
</gene>
<organism evidence="5 6">
    <name type="scientific">Diatraea saccharalis</name>
    <name type="common">sugarcane borer</name>
    <dbReference type="NCBI Taxonomy" id="40085"/>
    <lineage>
        <taxon>Eukaryota</taxon>
        <taxon>Metazoa</taxon>
        <taxon>Ecdysozoa</taxon>
        <taxon>Arthropoda</taxon>
        <taxon>Hexapoda</taxon>
        <taxon>Insecta</taxon>
        <taxon>Pterygota</taxon>
        <taxon>Neoptera</taxon>
        <taxon>Endopterygota</taxon>
        <taxon>Lepidoptera</taxon>
        <taxon>Glossata</taxon>
        <taxon>Ditrysia</taxon>
        <taxon>Pyraloidea</taxon>
        <taxon>Crambidae</taxon>
        <taxon>Crambinae</taxon>
        <taxon>Diatraea</taxon>
    </lineage>
</organism>
<dbReference type="PROSITE" id="PS50084">
    <property type="entry name" value="KH_TYPE_1"/>
    <property type="match status" value="1"/>
</dbReference>
<dbReference type="CDD" id="cd22395">
    <property type="entry name" value="KH-I_AKAP1"/>
    <property type="match status" value="1"/>
</dbReference>
<keyword evidence="3" id="KW-0472">Membrane</keyword>
<dbReference type="Pfam" id="PF00567">
    <property type="entry name" value="TUDOR"/>
    <property type="match status" value="1"/>
</dbReference>
<dbReference type="SUPFAM" id="SSF50199">
    <property type="entry name" value="Staphylococcal nuclease"/>
    <property type="match status" value="1"/>
</dbReference>
<dbReference type="Gene3D" id="2.30.30.140">
    <property type="match status" value="1"/>
</dbReference>
<dbReference type="SMART" id="SM00322">
    <property type="entry name" value="KH"/>
    <property type="match status" value="1"/>
</dbReference>
<dbReference type="CDD" id="cd20407">
    <property type="entry name" value="Tudor_AKAP1"/>
    <property type="match status" value="1"/>
</dbReference>
<dbReference type="SMART" id="SM00333">
    <property type="entry name" value="TUDOR"/>
    <property type="match status" value="1"/>
</dbReference>
<feature type="transmembrane region" description="Helical" evidence="3">
    <location>
        <begin position="7"/>
        <end position="24"/>
    </location>
</feature>
<dbReference type="Gene3D" id="2.40.50.90">
    <property type="match status" value="1"/>
</dbReference>
<keyword evidence="6" id="KW-1185">Reference proteome</keyword>
<dbReference type="Proteomes" id="UP001153714">
    <property type="component" value="Chromosome 11"/>
</dbReference>
<dbReference type="OrthoDB" id="10069557at2759"/>